<dbReference type="OrthoDB" id="185373at2759"/>
<evidence type="ECO:0008006" key="6">
    <source>
        <dbReference type="Google" id="ProtNLM"/>
    </source>
</evidence>
<gene>
    <name evidence="4" type="ORF">Pyn_21266</name>
</gene>
<evidence type="ECO:0000313" key="5">
    <source>
        <dbReference type="Proteomes" id="UP000250321"/>
    </source>
</evidence>
<feature type="repeat" description="PPR" evidence="3">
    <location>
        <begin position="9"/>
        <end position="43"/>
    </location>
</feature>
<accession>A0A314XJM0</accession>
<organism evidence="4 5">
    <name type="scientific">Prunus yedoensis var. nudiflora</name>
    <dbReference type="NCBI Taxonomy" id="2094558"/>
    <lineage>
        <taxon>Eukaryota</taxon>
        <taxon>Viridiplantae</taxon>
        <taxon>Streptophyta</taxon>
        <taxon>Embryophyta</taxon>
        <taxon>Tracheophyta</taxon>
        <taxon>Spermatophyta</taxon>
        <taxon>Magnoliopsida</taxon>
        <taxon>eudicotyledons</taxon>
        <taxon>Gunneridae</taxon>
        <taxon>Pentapetalae</taxon>
        <taxon>rosids</taxon>
        <taxon>fabids</taxon>
        <taxon>Rosales</taxon>
        <taxon>Rosaceae</taxon>
        <taxon>Amygdaloideae</taxon>
        <taxon>Amygdaleae</taxon>
        <taxon>Prunus</taxon>
    </lineage>
</organism>
<keyword evidence="2" id="KW-0677">Repeat</keyword>
<dbReference type="Proteomes" id="UP000250321">
    <property type="component" value="Unassembled WGS sequence"/>
</dbReference>
<comment type="caution">
    <text evidence="4">The sequence shown here is derived from an EMBL/GenBank/DDBJ whole genome shotgun (WGS) entry which is preliminary data.</text>
</comment>
<dbReference type="Gene3D" id="1.25.40.10">
    <property type="entry name" value="Tetratricopeptide repeat domain"/>
    <property type="match status" value="1"/>
</dbReference>
<evidence type="ECO:0000256" key="1">
    <source>
        <dbReference type="ARBA" id="ARBA00007626"/>
    </source>
</evidence>
<evidence type="ECO:0000313" key="4">
    <source>
        <dbReference type="EMBL" id="PQP92135.1"/>
    </source>
</evidence>
<proteinExistence type="inferred from homology"/>
<sequence length="64" mass="7107">MEEKGCSPDDCTYNTIIRGFIHNKQTSRAMVLIQTMVEKGFSADASTTELIVNLLSKDEVDPTL</sequence>
<dbReference type="InterPro" id="IPR011990">
    <property type="entry name" value="TPR-like_helical_dom_sf"/>
</dbReference>
<dbReference type="NCBIfam" id="TIGR00756">
    <property type="entry name" value="PPR"/>
    <property type="match status" value="1"/>
</dbReference>
<protein>
    <recommendedName>
        <fullName evidence="6">Pentatricopeptide repeat-containing protein</fullName>
    </recommendedName>
</protein>
<keyword evidence="5" id="KW-1185">Reference proteome</keyword>
<dbReference type="Pfam" id="PF13041">
    <property type="entry name" value="PPR_2"/>
    <property type="match status" value="1"/>
</dbReference>
<dbReference type="AlphaFoldDB" id="A0A314XJM0"/>
<comment type="similarity">
    <text evidence="1">Belongs to the PPR family. P subfamily.</text>
</comment>
<reference evidence="4 5" key="1">
    <citation type="submission" date="2018-02" db="EMBL/GenBank/DDBJ databases">
        <title>Draft genome of wild Prunus yedoensis var. nudiflora.</title>
        <authorList>
            <person name="Baek S."/>
            <person name="Kim J.-H."/>
            <person name="Choi K."/>
            <person name="Kim G.-B."/>
            <person name="Cho A."/>
            <person name="Jang H."/>
            <person name="Shin C.-H."/>
            <person name="Yu H.-J."/>
            <person name="Mun J.-H."/>
        </authorList>
    </citation>
    <scope>NUCLEOTIDE SEQUENCE [LARGE SCALE GENOMIC DNA]</scope>
    <source>
        <strain evidence="5">cv. Jeju island</strain>
        <tissue evidence="4">Leaf</tissue>
    </source>
</reference>
<evidence type="ECO:0000256" key="2">
    <source>
        <dbReference type="ARBA" id="ARBA00022737"/>
    </source>
</evidence>
<dbReference type="PROSITE" id="PS51375">
    <property type="entry name" value="PPR"/>
    <property type="match status" value="1"/>
</dbReference>
<dbReference type="EMBL" id="PJQY01002611">
    <property type="protein sequence ID" value="PQP92135.1"/>
    <property type="molecule type" value="Genomic_DNA"/>
</dbReference>
<evidence type="ECO:0000256" key="3">
    <source>
        <dbReference type="PROSITE-ProRule" id="PRU00708"/>
    </source>
</evidence>
<name>A0A314XJM0_PRUYE</name>
<dbReference type="PANTHER" id="PTHR47941">
    <property type="entry name" value="PENTATRICOPEPTIDE REPEAT-CONTAINING PROTEIN 3, MITOCHONDRIAL"/>
    <property type="match status" value="1"/>
</dbReference>
<dbReference type="InterPro" id="IPR002885">
    <property type="entry name" value="PPR_rpt"/>
</dbReference>